<dbReference type="PROSITE" id="PS00150">
    <property type="entry name" value="ACYLPHOSPHATASE_1"/>
    <property type="match status" value="1"/>
</dbReference>
<dbReference type="InterPro" id="IPR006070">
    <property type="entry name" value="Sua5-like_dom"/>
</dbReference>
<reference evidence="13" key="1">
    <citation type="submission" date="2017-12" db="EMBL/GenBank/DDBJ databases">
        <title>First report on the novel genomospecies/subspecies of Pectobacterium carotovorum in Russia.</title>
        <authorList>
            <person name="Shirshikov F.V."/>
            <person name="Miroshnikov K."/>
            <person name="Toshakov S.V."/>
            <person name="Kabanova A.P."/>
            <person name="Barannik A.P."/>
            <person name="Shneider M."/>
            <person name="Ignatov A.N."/>
            <person name="Miroshnikov K.A."/>
        </authorList>
    </citation>
    <scope>NUCLEOTIDE SEQUENCE [LARGE SCALE GENOMIC DNA]</scope>
    <source>
        <strain evidence="13">F131</strain>
    </source>
</reference>
<dbReference type="NCBIfam" id="TIGR00143">
    <property type="entry name" value="hypF"/>
    <property type="match status" value="1"/>
</dbReference>
<dbReference type="Gene3D" id="3.30.420.360">
    <property type="match status" value="1"/>
</dbReference>
<keyword evidence="3" id="KW-0436">Ligase</keyword>
<dbReference type="SUPFAM" id="SSF55821">
    <property type="entry name" value="YrdC/RibB"/>
    <property type="match status" value="1"/>
</dbReference>
<evidence type="ECO:0000256" key="10">
    <source>
        <dbReference type="PROSITE-ProRule" id="PRU00520"/>
    </source>
</evidence>
<evidence type="ECO:0000256" key="3">
    <source>
        <dbReference type="ARBA" id="ARBA00022598"/>
    </source>
</evidence>
<dbReference type="Gene3D" id="3.90.870.30">
    <property type="match status" value="1"/>
</dbReference>
<feature type="domain" description="Acylphosphatase-like" evidence="11">
    <location>
        <begin position="5"/>
        <end position="89"/>
    </location>
</feature>
<dbReference type="GO" id="GO:0003725">
    <property type="term" value="F:double-stranded RNA binding"/>
    <property type="evidence" value="ECO:0007669"/>
    <property type="project" value="InterPro"/>
</dbReference>
<dbReference type="GO" id="GO:0016743">
    <property type="term" value="F:carboxyl- or carbamoyltransferase activity"/>
    <property type="evidence" value="ECO:0007669"/>
    <property type="project" value="UniProtKB-UniRule"/>
</dbReference>
<keyword evidence="13" id="KW-0808">Transferase</keyword>
<evidence type="ECO:0000313" key="14">
    <source>
        <dbReference type="EMBL" id="QPK16858.1"/>
    </source>
</evidence>
<dbReference type="UniPathway" id="UPA00335"/>
<feature type="active site" evidence="10">
    <location>
        <position position="20"/>
    </location>
</feature>
<keyword evidence="10" id="KW-0378">Hydrolase</keyword>
<dbReference type="RefSeq" id="WP_103970653.1">
    <property type="nucleotide sequence ID" value="NZ_CP065030.1"/>
</dbReference>
<dbReference type="PROSITE" id="PS51160">
    <property type="entry name" value="ACYLPHOSPHATASE_3"/>
    <property type="match status" value="1"/>
</dbReference>
<dbReference type="EC" id="6.2.-.-" evidence="9"/>
<feature type="active site" evidence="10">
    <location>
        <position position="38"/>
    </location>
</feature>
<dbReference type="Gene3D" id="3.30.420.40">
    <property type="match status" value="1"/>
</dbReference>
<evidence type="ECO:0000259" key="12">
    <source>
        <dbReference type="PROSITE" id="PS51163"/>
    </source>
</evidence>
<dbReference type="InterPro" id="IPR041440">
    <property type="entry name" value="HypF_C"/>
</dbReference>
<comment type="catalytic activity">
    <reaction evidence="7 9">
        <text>C-terminal L-cysteinyl-[HypE protein] + carbamoyl phosphate + ATP + H2O = C-terminal S-carboxamide-L-cysteinyl-[HypE protein] + AMP + phosphate + diphosphate + H(+)</text>
        <dbReference type="Rhea" id="RHEA:55636"/>
        <dbReference type="Rhea" id="RHEA-COMP:14247"/>
        <dbReference type="Rhea" id="RHEA-COMP:14392"/>
        <dbReference type="ChEBI" id="CHEBI:15377"/>
        <dbReference type="ChEBI" id="CHEBI:15378"/>
        <dbReference type="ChEBI" id="CHEBI:30616"/>
        <dbReference type="ChEBI" id="CHEBI:33019"/>
        <dbReference type="ChEBI" id="CHEBI:43474"/>
        <dbReference type="ChEBI" id="CHEBI:58228"/>
        <dbReference type="ChEBI" id="CHEBI:76913"/>
        <dbReference type="ChEBI" id="CHEBI:139126"/>
        <dbReference type="ChEBI" id="CHEBI:456215"/>
    </reaction>
</comment>
<dbReference type="InterPro" id="IPR004421">
    <property type="entry name" value="Carbamoyltransferase_HypF"/>
</dbReference>
<dbReference type="PIRSF" id="PIRSF006256">
    <property type="entry name" value="CMPcnvr_hdrg_mat"/>
    <property type="match status" value="1"/>
</dbReference>
<dbReference type="Pfam" id="PF17788">
    <property type="entry name" value="HypF_C"/>
    <property type="match status" value="1"/>
</dbReference>
<comment type="pathway">
    <text evidence="1 9">Protein modification; [NiFe] hydrogenase maturation.</text>
</comment>
<dbReference type="GO" id="GO:0051604">
    <property type="term" value="P:protein maturation"/>
    <property type="evidence" value="ECO:0007669"/>
    <property type="project" value="TreeGrafter"/>
</dbReference>
<dbReference type="SUPFAM" id="SSF53067">
    <property type="entry name" value="Actin-like ATPase domain"/>
    <property type="match status" value="1"/>
</dbReference>
<dbReference type="InterPro" id="IPR011125">
    <property type="entry name" value="Znf_HypF"/>
</dbReference>
<evidence type="ECO:0000256" key="7">
    <source>
        <dbReference type="ARBA" id="ARBA00048220"/>
    </source>
</evidence>
<dbReference type="GO" id="GO:0003998">
    <property type="term" value="F:acylphosphatase activity"/>
    <property type="evidence" value="ECO:0007669"/>
    <property type="project" value="UniProtKB-EC"/>
</dbReference>
<evidence type="ECO:0000256" key="1">
    <source>
        <dbReference type="ARBA" id="ARBA00004711"/>
    </source>
</evidence>
<evidence type="ECO:0000256" key="6">
    <source>
        <dbReference type="ARBA" id="ARBA00022833"/>
    </source>
</evidence>
<sequence>MDKTGVVLTVRGKVQGVGFRPWIWQLAKQMHLYGDVCNDGAGVQIRLISAPQTFIHALHTQCPPLARIDAMEQSAMCWETLPTTFTIRHSSGGTMNTQIAPDAATCPSCLAEMNDPSQRRYRYPFINCTHCGPRFTIIHAMPYDRPLTVMAEFPLCPDCDAEYRDPGDRRFHAQPVACPACGPHLFWQSANQCCEGEDALQAAVLMLKKGGIVAIKGVGGFHLACDAQNDAAVRLLRLRKHRPMKPLAVMLTDASCLPESTAEYLGNSAAPIVLVDKRIIGSLSEAIAPGLNDVGVMLPSNPLQHVLMQDIGRPLVMTSGNLNGRPPALTNEQALLELVDIADGWLMHNRGITQRMDDSLLDSDGVMIRRARGYVPDAIALPPGFKNIPPMVCLGADLKNTFCLVRGESAVLSQHLGDLSDDGVEAQWQRALDLMCRVYDFRPQQVVVDAHPRYHSLRLGQQMGLPCHQVLHHHAHIAACLAEHGWPLDGGPVIGLALDGIGMGAQGELWGGECLKVDYRTCEKVGGLPSVALPGGDLAAQQPWRNLLAHCLAFVPDWEALPETESIRRHSWEPLAKAVMRGINAPTASSAGRLFDAAAAALGCAAERQSYESEAAGRLEAMAMRAGEVEHPVTLPCVEGQLDMATFWQQWLNWRAEPDARAWAFHDALASGLASLVRHHLQQRNINTVACAGGVFHNRLLRQLLVSRFDGINVLLPKRLPAGDGSISLGQAVIAAAQLQAATEA</sequence>
<dbReference type="SUPFAM" id="SSF54975">
    <property type="entry name" value="Acylphosphatase/BLUF domain-like"/>
    <property type="match status" value="1"/>
</dbReference>
<dbReference type="PANTHER" id="PTHR42959">
    <property type="entry name" value="CARBAMOYLTRANSFERASE"/>
    <property type="match status" value="1"/>
</dbReference>
<dbReference type="InterPro" id="IPR043129">
    <property type="entry name" value="ATPase_NBD"/>
</dbReference>
<dbReference type="Pfam" id="PF00708">
    <property type="entry name" value="Acylphosphatase"/>
    <property type="match status" value="1"/>
</dbReference>
<protein>
    <recommendedName>
        <fullName evidence="8 9">Carbamoyltransferase HypF</fullName>
        <ecNumber evidence="9">6.2.-.-</ecNumber>
    </recommendedName>
</protein>
<reference evidence="14 15" key="2">
    <citation type="submission" date="2020-11" db="EMBL/GenBank/DDBJ databases">
        <title>Complete genome sequence of Pectobacterium versatile F131.</title>
        <authorList>
            <person name="Shirshikov F.V."/>
            <person name="Miroshnikov K."/>
            <person name="Toshakov S.V."/>
            <person name="Kabanova A.P."/>
            <person name="Barannik A.P."/>
            <person name="Shneider M."/>
            <person name="Ignatov A.N."/>
            <person name="Miroshnikov K.A."/>
            <person name="Mikhailova Y.V."/>
            <person name="Shelenkov A."/>
            <person name="Yanushevich Y.G."/>
            <person name="Evseev P.V."/>
        </authorList>
    </citation>
    <scope>NUCLEOTIDE SEQUENCE [LARGE SCALE GENOMIC DNA]</scope>
    <source>
        <strain evidence="14 15">F131</strain>
    </source>
</reference>
<dbReference type="InterPro" id="IPR055128">
    <property type="entry name" value="HypF_C_2"/>
</dbReference>
<dbReference type="Gene3D" id="3.30.110.120">
    <property type="match status" value="1"/>
</dbReference>
<dbReference type="Pfam" id="PF22521">
    <property type="entry name" value="HypF_C_2"/>
    <property type="match status" value="1"/>
</dbReference>
<dbReference type="Pfam" id="PF01300">
    <property type="entry name" value="Sua5_yciO_yrdC"/>
    <property type="match status" value="1"/>
</dbReference>
<dbReference type="InterPro" id="IPR051060">
    <property type="entry name" value="Carbamoyltrans_HypF-like"/>
</dbReference>
<evidence type="ECO:0000256" key="2">
    <source>
        <dbReference type="ARBA" id="ARBA00008097"/>
    </source>
</evidence>
<feature type="domain" description="YrdC-like" evidence="12">
    <location>
        <begin position="197"/>
        <end position="373"/>
    </location>
</feature>
<dbReference type="Gene3D" id="3.30.70.100">
    <property type="match status" value="1"/>
</dbReference>
<evidence type="ECO:0000259" key="11">
    <source>
        <dbReference type="PROSITE" id="PS51160"/>
    </source>
</evidence>
<dbReference type="InterPro" id="IPR001792">
    <property type="entry name" value="Acylphosphatase-like_dom"/>
</dbReference>
<dbReference type="InterPro" id="IPR017968">
    <property type="entry name" value="Acylphosphatase_CS"/>
</dbReference>
<proteinExistence type="inferred from homology"/>
<dbReference type="InterPro" id="IPR017945">
    <property type="entry name" value="DHBP_synth_RibB-like_a/b_dom"/>
</dbReference>
<gene>
    <name evidence="14" type="primary">hypF</name>
    <name evidence="13" type="ORF">F131LOC_00164</name>
    <name evidence="14" type="ORF">F131LOC_005725</name>
</gene>
<comment type="similarity">
    <text evidence="2 9">Belongs to the carbamoyltransferase HypF family.</text>
</comment>
<comment type="function">
    <text evidence="9">Involved in the maturation of [NiFe] hydrogenases. Along with HypE, it catalyzes the synthesis of the CN ligands of the active site iron of [NiFe]-hydrogenases. HypF functions as a carbamoyl transferase using carbamoylphosphate as a substrate and transferring the carboxamido moiety in an ATP-dependent reaction to the thiolate of the C-terminal cysteine of HypE yielding a protein-S-carboxamide.</text>
</comment>
<name>A0A855MJA7_9GAMM</name>
<dbReference type="EMBL" id="CP065030">
    <property type="protein sequence ID" value="QPK16858.1"/>
    <property type="molecule type" value="Genomic_DNA"/>
</dbReference>
<comment type="catalytic activity">
    <reaction evidence="10">
        <text>an acyl phosphate + H2O = a carboxylate + phosphate + H(+)</text>
        <dbReference type="Rhea" id="RHEA:14965"/>
        <dbReference type="ChEBI" id="CHEBI:15377"/>
        <dbReference type="ChEBI" id="CHEBI:15378"/>
        <dbReference type="ChEBI" id="CHEBI:29067"/>
        <dbReference type="ChEBI" id="CHEBI:43474"/>
        <dbReference type="ChEBI" id="CHEBI:59918"/>
        <dbReference type="EC" id="3.6.1.7"/>
    </reaction>
</comment>
<dbReference type="Pfam" id="PF07503">
    <property type="entry name" value="zf-HYPF"/>
    <property type="match status" value="2"/>
</dbReference>
<evidence type="ECO:0000256" key="4">
    <source>
        <dbReference type="ARBA" id="ARBA00022723"/>
    </source>
</evidence>
<dbReference type="GO" id="GO:0008270">
    <property type="term" value="F:zinc ion binding"/>
    <property type="evidence" value="ECO:0007669"/>
    <property type="project" value="UniProtKB-KW"/>
</dbReference>
<accession>A0A855MJA7</accession>
<evidence type="ECO:0000256" key="8">
    <source>
        <dbReference type="ARBA" id="ARBA00072168"/>
    </source>
</evidence>
<dbReference type="InterPro" id="IPR036046">
    <property type="entry name" value="Acylphosphatase-like_dom_sf"/>
</dbReference>
<evidence type="ECO:0000256" key="9">
    <source>
        <dbReference type="PIRNR" id="PIRNR006256"/>
    </source>
</evidence>
<dbReference type="FunFam" id="3.30.420.40:FF:000124">
    <property type="entry name" value="Carbamoyltransferase HypF"/>
    <property type="match status" value="1"/>
</dbReference>
<keyword evidence="6" id="KW-0862">Zinc</keyword>
<dbReference type="PROSITE" id="PS51163">
    <property type="entry name" value="YRDC"/>
    <property type="match status" value="1"/>
</dbReference>
<keyword evidence="4" id="KW-0479">Metal-binding</keyword>
<organism evidence="13">
    <name type="scientific">Pectobacterium versatile</name>
    <dbReference type="NCBI Taxonomy" id="2488639"/>
    <lineage>
        <taxon>Bacteria</taxon>
        <taxon>Pseudomonadati</taxon>
        <taxon>Pseudomonadota</taxon>
        <taxon>Gammaproteobacteria</taxon>
        <taxon>Enterobacterales</taxon>
        <taxon>Pectobacteriaceae</taxon>
        <taxon>Pectobacterium</taxon>
    </lineage>
</organism>
<dbReference type="Proteomes" id="UP000237284">
    <property type="component" value="Chromosome"/>
</dbReference>
<dbReference type="PANTHER" id="PTHR42959:SF1">
    <property type="entry name" value="CARBAMOYLTRANSFERASE HYPF"/>
    <property type="match status" value="1"/>
</dbReference>
<evidence type="ECO:0000313" key="13">
    <source>
        <dbReference type="EMBL" id="POY51972.1"/>
    </source>
</evidence>
<dbReference type="AlphaFoldDB" id="A0A855MJA7"/>
<evidence type="ECO:0000313" key="15">
    <source>
        <dbReference type="Proteomes" id="UP000237284"/>
    </source>
</evidence>
<dbReference type="GO" id="GO:0016874">
    <property type="term" value="F:ligase activity"/>
    <property type="evidence" value="ECO:0007669"/>
    <property type="project" value="UniProtKB-UniRule"/>
</dbReference>
<keyword evidence="5" id="KW-0863">Zinc-finger</keyword>
<evidence type="ECO:0000256" key="5">
    <source>
        <dbReference type="ARBA" id="ARBA00022771"/>
    </source>
</evidence>
<dbReference type="EMBL" id="PDVW01000001">
    <property type="protein sequence ID" value="POY51972.1"/>
    <property type="molecule type" value="Genomic_DNA"/>
</dbReference>